<dbReference type="Pfam" id="PF13671">
    <property type="entry name" value="AAA_33"/>
    <property type="match status" value="1"/>
</dbReference>
<comment type="caution">
    <text evidence="1">The sequence shown here is derived from an EMBL/GenBank/DDBJ whole genome shotgun (WGS) entry which is preliminary data.</text>
</comment>
<dbReference type="InterPro" id="IPR027417">
    <property type="entry name" value="P-loop_NTPase"/>
</dbReference>
<dbReference type="Gene3D" id="3.40.50.300">
    <property type="entry name" value="P-loop containing nucleotide triphosphate hydrolases"/>
    <property type="match status" value="1"/>
</dbReference>
<protein>
    <submittedName>
        <fullName evidence="1">Uncharacterized protein</fullName>
    </submittedName>
</protein>
<proteinExistence type="predicted"/>
<name>A0A1G2UW57_9BACT</name>
<dbReference type="Proteomes" id="UP000177154">
    <property type="component" value="Unassembled WGS sequence"/>
</dbReference>
<evidence type="ECO:0000313" key="2">
    <source>
        <dbReference type="Proteomes" id="UP000177154"/>
    </source>
</evidence>
<accession>A0A1G2UW57</accession>
<gene>
    <name evidence="1" type="ORF">A2Y49_02390</name>
</gene>
<sequence>MRFKPDDEVYVKKLLLFAGLPGVGKSTISKEVRKKTGAKIVDLDDFKKTEVDPTLVTKEIDPPELRWSYYQKALEYVFGLFDQGVSTVIMDEVFHLQSLRFQLESLCAEQSVEVLWVEVRCPYPTVKDRLQSMSREGHILSTEEALRMNRMFEEIFETFSAHDPNHIVISNENDANMDTLVENILQRS</sequence>
<dbReference type="EMBL" id="MHWR01000012">
    <property type="protein sequence ID" value="OHB13623.1"/>
    <property type="molecule type" value="Genomic_DNA"/>
</dbReference>
<evidence type="ECO:0000313" key="1">
    <source>
        <dbReference type="EMBL" id="OHB13623.1"/>
    </source>
</evidence>
<dbReference type="SUPFAM" id="SSF52540">
    <property type="entry name" value="P-loop containing nucleoside triphosphate hydrolases"/>
    <property type="match status" value="1"/>
</dbReference>
<organism evidence="1 2">
    <name type="scientific">Candidatus Zambryskibacteria bacterium RIFCSPLOWO2_12_39_8</name>
    <dbReference type="NCBI Taxonomy" id="1802774"/>
    <lineage>
        <taxon>Bacteria</taxon>
        <taxon>Candidatus Zambryskiibacteriota</taxon>
    </lineage>
</organism>
<reference evidence="1 2" key="1">
    <citation type="journal article" date="2016" name="Nat. Commun.">
        <title>Thousands of microbial genomes shed light on interconnected biogeochemical processes in an aquifer system.</title>
        <authorList>
            <person name="Anantharaman K."/>
            <person name="Brown C.T."/>
            <person name="Hug L.A."/>
            <person name="Sharon I."/>
            <person name="Castelle C.J."/>
            <person name="Probst A.J."/>
            <person name="Thomas B.C."/>
            <person name="Singh A."/>
            <person name="Wilkins M.J."/>
            <person name="Karaoz U."/>
            <person name="Brodie E.L."/>
            <person name="Williams K.H."/>
            <person name="Hubbard S.S."/>
            <person name="Banfield J.F."/>
        </authorList>
    </citation>
    <scope>NUCLEOTIDE SEQUENCE [LARGE SCALE GENOMIC DNA]</scope>
</reference>
<dbReference type="AlphaFoldDB" id="A0A1G2UW57"/>